<dbReference type="Gene3D" id="3.30.70.100">
    <property type="match status" value="1"/>
</dbReference>
<dbReference type="Proteomes" id="UP000053911">
    <property type="component" value="Unassembled WGS sequence"/>
</dbReference>
<evidence type="ECO:0000313" key="2">
    <source>
        <dbReference type="EMBL" id="KUK16590.1"/>
    </source>
</evidence>
<feature type="domain" description="HMA" evidence="1">
    <location>
        <begin position="5"/>
        <end position="45"/>
    </location>
</feature>
<protein>
    <submittedName>
        <fullName evidence="2">Heavy-metal transporting P-type ATPase</fullName>
    </submittedName>
</protein>
<dbReference type="GO" id="GO:0046872">
    <property type="term" value="F:metal ion binding"/>
    <property type="evidence" value="ECO:0007669"/>
    <property type="project" value="InterPro"/>
</dbReference>
<gene>
    <name evidence="2" type="ORF">XD54_2121</name>
</gene>
<dbReference type="SUPFAM" id="SSF55008">
    <property type="entry name" value="HMA, heavy metal-associated domain"/>
    <property type="match status" value="1"/>
</dbReference>
<reference evidence="3" key="1">
    <citation type="journal article" date="2015" name="MBio">
        <title>Genome-Resolved Metagenomic Analysis Reveals Roles for Candidate Phyla and Other Microbial Community Members in Biogeochemical Transformations in Oil Reservoirs.</title>
        <authorList>
            <person name="Hu P."/>
            <person name="Tom L."/>
            <person name="Singh A."/>
            <person name="Thomas B.C."/>
            <person name="Baker B.J."/>
            <person name="Piceno Y.M."/>
            <person name="Andersen G.L."/>
            <person name="Banfield J.F."/>
        </authorList>
    </citation>
    <scope>NUCLEOTIDE SEQUENCE [LARGE SCALE GENOMIC DNA]</scope>
</reference>
<organism evidence="2 3">
    <name type="scientific">Thermococcus sibiricus</name>
    <dbReference type="NCBI Taxonomy" id="172049"/>
    <lineage>
        <taxon>Archaea</taxon>
        <taxon>Methanobacteriati</taxon>
        <taxon>Methanobacteriota</taxon>
        <taxon>Thermococci</taxon>
        <taxon>Thermococcales</taxon>
        <taxon>Thermococcaceae</taxon>
        <taxon>Thermococcus</taxon>
    </lineage>
</organism>
<proteinExistence type="predicted"/>
<name>A0A101EKI1_9EURY</name>
<feature type="non-terminal residue" evidence="2">
    <location>
        <position position="45"/>
    </location>
</feature>
<dbReference type="CDD" id="cd00371">
    <property type="entry name" value="HMA"/>
    <property type="match status" value="1"/>
</dbReference>
<dbReference type="Pfam" id="PF00403">
    <property type="entry name" value="HMA"/>
    <property type="match status" value="1"/>
</dbReference>
<evidence type="ECO:0000313" key="3">
    <source>
        <dbReference type="Proteomes" id="UP000053911"/>
    </source>
</evidence>
<dbReference type="AlphaFoldDB" id="A0A101EKI1"/>
<accession>A0A101EKI1</accession>
<evidence type="ECO:0000259" key="1">
    <source>
        <dbReference type="PROSITE" id="PS50846"/>
    </source>
</evidence>
<dbReference type="EMBL" id="LGFD01000103">
    <property type="protein sequence ID" value="KUK16590.1"/>
    <property type="molecule type" value="Genomic_DNA"/>
</dbReference>
<dbReference type="PROSITE" id="PS50846">
    <property type="entry name" value="HMA_2"/>
    <property type="match status" value="1"/>
</dbReference>
<sequence length="45" mass="4813">MVVSVRITLKVNGMTCAMCVKTIEMALAELDGVRTAKANLNSETV</sequence>
<dbReference type="InterPro" id="IPR036163">
    <property type="entry name" value="HMA_dom_sf"/>
</dbReference>
<comment type="caution">
    <text evidence="2">The sequence shown here is derived from an EMBL/GenBank/DDBJ whole genome shotgun (WGS) entry which is preliminary data.</text>
</comment>
<dbReference type="InterPro" id="IPR006121">
    <property type="entry name" value="HMA_dom"/>
</dbReference>